<evidence type="ECO:0000313" key="2">
    <source>
        <dbReference type="EMBL" id="JAE31918.1"/>
    </source>
</evidence>
<dbReference type="EMBL" id="GBRH01165978">
    <property type="protein sequence ID" value="JAE31918.1"/>
    <property type="molecule type" value="Transcribed_RNA"/>
</dbReference>
<organism evidence="2">
    <name type="scientific">Arundo donax</name>
    <name type="common">Giant reed</name>
    <name type="synonym">Donax arundinaceus</name>
    <dbReference type="NCBI Taxonomy" id="35708"/>
    <lineage>
        <taxon>Eukaryota</taxon>
        <taxon>Viridiplantae</taxon>
        <taxon>Streptophyta</taxon>
        <taxon>Embryophyta</taxon>
        <taxon>Tracheophyta</taxon>
        <taxon>Spermatophyta</taxon>
        <taxon>Magnoliopsida</taxon>
        <taxon>Liliopsida</taxon>
        <taxon>Poales</taxon>
        <taxon>Poaceae</taxon>
        <taxon>PACMAD clade</taxon>
        <taxon>Arundinoideae</taxon>
        <taxon>Arundineae</taxon>
        <taxon>Arundo</taxon>
    </lineage>
</organism>
<feature type="compositionally biased region" description="Polar residues" evidence="1">
    <location>
        <begin position="51"/>
        <end position="65"/>
    </location>
</feature>
<protein>
    <submittedName>
        <fullName evidence="2">Uncharacterized protein</fullName>
    </submittedName>
</protein>
<feature type="compositionally biased region" description="Low complexity" evidence="1">
    <location>
        <begin position="77"/>
        <end position="89"/>
    </location>
</feature>
<evidence type="ECO:0000256" key="1">
    <source>
        <dbReference type="SAM" id="MobiDB-lite"/>
    </source>
</evidence>
<reference evidence="2" key="1">
    <citation type="submission" date="2014-09" db="EMBL/GenBank/DDBJ databases">
        <authorList>
            <person name="Magalhaes I.L.F."/>
            <person name="Oliveira U."/>
            <person name="Santos F.R."/>
            <person name="Vidigal T.H.D.A."/>
            <person name="Brescovit A.D."/>
            <person name="Santos A.J."/>
        </authorList>
    </citation>
    <scope>NUCLEOTIDE SEQUENCE</scope>
    <source>
        <tissue evidence="2">Shoot tissue taken approximately 20 cm above the soil surface</tissue>
    </source>
</reference>
<name>A0A0A9HG74_ARUDO</name>
<dbReference type="AlphaFoldDB" id="A0A0A9HG74"/>
<proteinExistence type="predicted"/>
<accession>A0A0A9HG74</accession>
<reference evidence="2" key="2">
    <citation type="journal article" date="2015" name="Data Brief">
        <title>Shoot transcriptome of the giant reed, Arundo donax.</title>
        <authorList>
            <person name="Barrero R.A."/>
            <person name="Guerrero F.D."/>
            <person name="Moolhuijzen P."/>
            <person name="Goolsby J.A."/>
            <person name="Tidwell J."/>
            <person name="Bellgard S.E."/>
            <person name="Bellgard M.I."/>
        </authorList>
    </citation>
    <scope>NUCLEOTIDE SEQUENCE</scope>
    <source>
        <tissue evidence="2">Shoot tissue taken approximately 20 cm above the soil surface</tissue>
    </source>
</reference>
<sequence length="111" mass="11916">MPWGKWVLRKPVLWGLRVGACLLRRAGGRRAARSALAAGGGFCRMEAGQHRSPTPKHTTITSSTACCPATRARRTAPKPTWTCTSSRSSTRTRRAGDRTTSSNTSACSTPT</sequence>
<feature type="region of interest" description="Disordered" evidence="1">
    <location>
        <begin position="46"/>
        <end position="111"/>
    </location>
</feature>